<name>A0A5A7QQ23_STRAF</name>
<keyword evidence="1" id="KW-0489">Methyltransferase</keyword>
<protein>
    <submittedName>
        <fullName evidence="1">S-adenosyl-L-methionine-dependentmethyltransferases superfamily protein</fullName>
    </submittedName>
</protein>
<sequence length="162" mass="18223">CTEPFGLSSPRTADGPDKSSVLLISPTLESPKSVNCNGYLKVLKRISLPTAFKKCDNFFCGNHEINLDVTIWAYQQIVWLQVPVNNIQRVQIWQVPAAYVSVVQVQIMFYVHSEEALSDSFAELLKVNGVSSCQRMILSCNDQVLELVLHKKHATNYVNHSQ</sequence>
<reference evidence="2" key="1">
    <citation type="journal article" date="2019" name="Curr. Biol.">
        <title>Genome Sequence of Striga asiatica Provides Insight into the Evolution of Plant Parasitism.</title>
        <authorList>
            <person name="Yoshida S."/>
            <person name="Kim S."/>
            <person name="Wafula E.K."/>
            <person name="Tanskanen J."/>
            <person name="Kim Y.M."/>
            <person name="Honaas L."/>
            <person name="Yang Z."/>
            <person name="Spallek T."/>
            <person name="Conn C.E."/>
            <person name="Ichihashi Y."/>
            <person name="Cheong K."/>
            <person name="Cui S."/>
            <person name="Der J.P."/>
            <person name="Gundlach H."/>
            <person name="Jiao Y."/>
            <person name="Hori C."/>
            <person name="Ishida J.K."/>
            <person name="Kasahara H."/>
            <person name="Kiba T."/>
            <person name="Kim M.S."/>
            <person name="Koo N."/>
            <person name="Laohavisit A."/>
            <person name="Lee Y.H."/>
            <person name="Lumba S."/>
            <person name="McCourt P."/>
            <person name="Mortimer J.C."/>
            <person name="Mutuku J.M."/>
            <person name="Nomura T."/>
            <person name="Sasaki-Sekimoto Y."/>
            <person name="Seto Y."/>
            <person name="Wang Y."/>
            <person name="Wakatake T."/>
            <person name="Sakakibara H."/>
            <person name="Demura T."/>
            <person name="Yamaguchi S."/>
            <person name="Yoneyama K."/>
            <person name="Manabe R.I."/>
            <person name="Nelson D.C."/>
            <person name="Schulman A.H."/>
            <person name="Timko M.P."/>
            <person name="dePamphilis C.W."/>
            <person name="Choi D."/>
            <person name="Shirasu K."/>
        </authorList>
    </citation>
    <scope>NUCLEOTIDE SEQUENCE [LARGE SCALE GENOMIC DNA]</scope>
    <source>
        <strain evidence="2">cv. UVA1</strain>
    </source>
</reference>
<dbReference type="GO" id="GO:0008168">
    <property type="term" value="F:methyltransferase activity"/>
    <property type="evidence" value="ECO:0007669"/>
    <property type="project" value="UniProtKB-KW"/>
</dbReference>
<organism evidence="1 2">
    <name type="scientific">Striga asiatica</name>
    <name type="common">Asiatic witchweed</name>
    <name type="synonym">Buchnera asiatica</name>
    <dbReference type="NCBI Taxonomy" id="4170"/>
    <lineage>
        <taxon>Eukaryota</taxon>
        <taxon>Viridiplantae</taxon>
        <taxon>Streptophyta</taxon>
        <taxon>Embryophyta</taxon>
        <taxon>Tracheophyta</taxon>
        <taxon>Spermatophyta</taxon>
        <taxon>Magnoliopsida</taxon>
        <taxon>eudicotyledons</taxon>
        <taxon>Gunneridae</taxon>
        <taxon>Pentapetalae</taxon>
        <taxon>asterids</taxon>
        <taxon>lamiids</taxon>
        <taxon>Lamiales</taxon>
        <taxon>Orobanchaceae</taxon>
        <taxon>Buchnereae</taxon>
        <taxon>Striga</taxon>
    </lineage>
</organism>
<keyword evidence="2" id="KW-1185">Reference proteome</keyword>
<keyword evidence="1" id="KW-0808">Transferase</keyword>
<feature type="non-terminal residue" evidence="1">
    <location>
        <position position="162"/>
    </location>
</feature>
<proteinExistence type="predicted"/>
<accession>A0A5A7QQ23</accession>
<evidence type="ECO:0000313" key="1">
    <source>
        <dbReference type="EMBL" id="GER46527.1"/>
    </source>
</evidence>
<dbReference type="GO" id="GO:0032259">
    <property type="term" value="P:methylation"/>
    <property type="evidence" value="ECO:0007669"/>
    <property type="project" value="UniProtKB-KW"/>
</dbReference>
<feature type="non-terminal residue" evidence="1">
    <location>
        <position position="1"/>
    </location>
</feature>
<gene>
    <name evidence="1" type="ORF">STAS_23578</name>
</gene>
<dbReference type="AlphaFoldDB" id="A0A5A7QQ23"/>
<dbReference type="EMBL" id="BKCP01007626">
    <property type="protein sequence ID" value="GER46527.1"/>
    <property type="molecule type" value="Genomic_DNA"/>
</dbReference>
<comment type="caution">
    <text evidence="1">The sequence shown here is derived from an EMBL/GenBank/DDBJ whole genome shotgun (WGS) entry which is preliminary data.</text>
</comment>
<dbReference type="Proteomes" id="UP000325081">
    <property type="component" value="Unassembled WGS sequence"/>
</dbReference>
<evidence type="ECO:0000313" key="2">
    <source>
        <dbReference type="Proteomes" id="UP000325081"/>
    </source>
</evidence>